<reference evidence="2 3" key="1">
    <citation type="submission" date="2024-04" db="EMBL/GenBank/DDBJ databases">
        <authorList>
            <person name="Fracassetti M."/>
        </authorList>
    </citation>
    <scope>NUCLEOTIDE SEQUENCE [LARGE SCALE GENOMIC DNA]</scope>
</reference>
<dbReference type="EMBL" id="OZ034822">
    <property type="protein sequence ID" value="CAL1409739.1"/>
    <property type="molecule type" value="Genomic_DNA"/>
</dbReference>
<organism evidence="2 3">
    <name type="scientific">Linum trigynum</name>
    <dbReference type="NCBI Taxonomy" id="586398"/>
    <lineage>
        <taxon>Eukaryota</taxon>
        <taxon>Viridiplantae</taxon>
        <taxon>Streptophyta</taxon>
        <taxon>Embryophyta</taxon>
        <taxon>Tracheophyta</taxon>
        <taxon>Spermatophyta</taxon>
        <taxon>Magnoliopsida</taxon>
        <taxon>eudicotyledons</taxon>
        <taxon>Gunneridae</taxon>
        <taxon>Pentapetalae</taxon>
        <taxon>rosids</taxon>
        <taxon>fabids</taxon>
        <taxon>Malpighiales</taxon>
        <taxon>Linaceae</taxon>
        <taxon>Linum</taxon>
    </lineage>
</organism>
<feature type="compositionally biased region" description="Basic and acidic residues" evidence="1">
    <location>
        <begin position="62"/>
        <end position="81"/>
    </location>
</feature>
<feature type="region of interest" description="Disordered" evidence="1">
    <location>
        <begin position="62"/>
        <end position="122"/>
    </location>
</feature>
<accession>A0AAV2GGD7</accession>
<protein>
    <submittedName>
        <fullName evidence="2">Uncharacterized protein</fullName>
    </submittedName>
</protein>
<dbReference type="AlphaFoldDB" id="A0AAV2GGD7"/>
<keyword evidence="3" id="KW-1185">Reference proteome</keyword>
<proteinExistence type="predicted"/>
<evidence type="ECO:0000313" key="3">
    <source>
        <dbReference type="Proteomes" id="UP001497516"/>
    </source>
</evidence>
<name>A0AAV2GGD7_9ROSI</name>
<evidence type="ECO:0000256" key="1">
    <source>
        <dbReference type="SAM" id="MobiDB-lite"/>
    </source>
</evidence>
<sequence>MAPSSPTVVAAPSTESPPPLTIAATSHAIKKSSVVAKDGVATVVQESGLVITTTVPDEERAVSIKEESVTDGLERRTRSSHDGNWQFRRKPRSDKDISKATASATPTASISTAPGAVRGEKL</sequence>
<gene>
    <name evidence="2" type="ORF">LTRI10_LOCUS49212</name>
</gene>
<evidence type="ECO:0000313" key="2">
    <source>
        <dbReference type="EMBL" id="CAL1409739.1"/>
    </source>
</evidence>
<dbReference type="Proteomes" id="UP001497516">
    <property type="component" value="Chromosome 9"/>
</dbReference>
<feature type="compositionally biased region" description="Low complexity" evidence="1">
    <location>
        <begin position="99"/>
        <end position="114"/>
    </location>
</feature>